<dbReference type="AlphaFoldDB" id="A0A8T0IH25"/>
<dbReference type="Proteomes" id="UP000822688">
    <property type="component" value="Chromosome 3"/>
</dbReference>
<evidence type="ECO:0000313" key="2">
    <source>
        <dbReference type="Proteomes" id="UP000822688"/>
    </source>
</evidence>
<evidence type="ECO:0000313" key="1">
    <source>
        <dbReference type="EMBL" id="KAG0582315.1"/>
    </source>
</evidence>
<name>A0A8T0IH25_CERPU</name>
<sequence length="86" mass="9574">MYTNLTNDSALAPRSVMARAPLVEERSITPVTRVLSRHYYTYGVGAVRSQLLSNVFTQTCGWFNCDRSGCLGMKVLGITTTNLLWV</sequence>
<accession>A0A8T0IH25</accession>
<protein>
    <submittedName>
        <fullName evidence="1">Uncharacterized protein</fullName>
    </submittedName>
</protein>
<dbReference type="EMBL" id="CM026423">
    <property type="protein sequence ID" value="KAG0582315.1"/>
    <property type="molecule type" value="Genomic_DNA"/>
</dbReference>
<organism evidence="1 2">
    <name type="scientific">Ceratodon purpureus</name>
    <name type="common">Fire moss</name>
    <name type="synonym">Dicranum purpureum</name>
    <dbReference type="NCBI Taxonomy" id="3225"/>
    <lineage>
        <taxon>Eukaryota</taxon>
        <taxon>Viridiplantae</taxon>
        <taxon>Streptophyta</taxon>
        <taxon>Embryophyta</taxon>
        <taxon>Bryophyta</taxon>
        <taxon>Bryophytina</taxon>
        <taxon>Bryopsida</taxon>
        <taxon>Dicranidae</taxon>
        <taxon>Pseudoditrichales</taxon>
        <taxon>Ditrichaceae</taxon>
        <taxon>Ceratodon</taxon>
    </lineage>
</organism>
<proteinExistence type="predicted"/>
<comment type="caution">
    <text evidence="1">The sequence shown here is derived from an EMBL/GenBank/DDBJ whole genome shotgun (WGS) entry which is preliminary data.</text>
</comment>
<gene>
    <name evidence="1" type="ORF">KC19_3G051000</name>
</gene>
<reference evidence="1" key="1">
    <citation type="submission" date="2020-06" db="EMBL/GenBank/DDBJ databases">
        <title>WGS assembly of Ceratodon purpureus strain R40.</title>
        <authorList>
            <person name="Carey S.B."/>
            <person name="Jenkins J."/>
            <person name="Shu S."/>
            <person name="Lovell J.T."/>
            <person name="Sreedasyam A."/>
            <person name="Maumus F."/>
            <person name="Tiley G.P."/>
            <person name="Fernandez-Pozo N."/>
            <person name="Barry K."/>
            <person name="Chen C."/>
            <person name="Wang M."/>
            <person name="Lipzen A."/>
            <person name="Daum C."/>
            <person name="Saski C.A."/>
            <person name="Payton A.C."/>
            <person name="Mcbreen J.C."/>
            <person name="Conrad R.E."/>
            <person name="Kollar L.M."/>
            <person name="Olsson S."/>
            <person name="Huttunen S."/>
            <person name="Landis J.B."/>
            <person name="Wickett N.J."/>
            <person name="Johnson M.G."/>
            <person name="Rensing S.A."/>
            <person name="Grimwood J."/>
            <person name="Schmutz J."/>
            <person name="Mcdaniel S.F."/>
        </authorList>
    </citation>
    <scope>NUCLEOTIDE SEQUENCE</scope>
    <source>
        <strain evidence="1">R40</strain>
    </source>
</reference>
<keyword evidence="2" id="KW-1185">Reference proteome</keyword>